<dbReference type="AlphaFoldDB" id="A0A4C1ZCW4"/>
<evidence type="ECO:0000313" key="2">
    <source>
        <dbReference type="Proteomes" id="UP000299102"/>
    </source>
</evidence>
<reference evidence="1 2" key="1">
    <citation type="journal article" date="2019" name="Commun. Biol.">
        <title>The bagworm genome reveals a unique fibroin gene that provides high tensile strength.</title>
        <authorList>
            <person name="Kono N."/>
            <person name="Nakamura H."/>
            <person name="Ohtoshi R."/>
            <person name="Tomita M."/>
            <person name="Numata K."/>
            <person name="Arakawa K."/>
        </authorList>
    </citation>
    <scope>NUCLEOTIDE SEQUENCE [LARGE SCALE GENOMIC DNA]</scope>
</reference>
<comment type="caution">
    <text evidence="1">The sequence shown here is derived from an EMBL/GenBank/DDBJ whole genome shotgun (WGS) entry which is preliminary data.</text>
</comment>
<sequence>MQNLSCPWFDPSFNRSIQRRHNNVATELCRIRYSHGGMKMKLPRNPGFRSQDGINEPPCSFAMPVRPYVTGNVPKTDSTATFRLTFVEVDRFLYETSFQGDESVLRLLSGVLRVDRLTLPLRQLQSAHGSKDDHLVSRRTNTREIDYGEFDSDKNTSRASATSLKIRQRKKKPAVSETSACGVFHPALAELRALTIWQATYYKELNNVAKSASAIHRNAIEWYYLLVSQHDSIIRGSQMNWDLTEKPQEKKNTHFSRIKFDFELGQSEKLKLPALRSHIQRFWEGLLPRKFGTRPHRFIVSEFLKARSRREAPRDLPAERETGGRKERKILSRGPYFFSFK</sequence>
<gene>
    <name evidence="1" type="ORF">EVAR_61115_1</name>
</gene>
<evidence type="ECO:0000313" key="1">
    <source>
        <dbReference type="EMBL" id="GBP86416.1"/>
    </source>
</evidence>
<proteinExistence type="predicted"/>
<name>A0A4C1ZCW4_EUMVA</name>
<keyword evidence="2" id="KW-1185">Reference proteome</keyword>
<organism evidence="1 2">
    <name type="scientific">Eumeta variegata</name>
    <name type="common">Bagworm moth</name>
    <name type="synonym">Eumeta japonica</name>
    <dbReference type="NCBI Taxonomy" id="151549"/>
    <lineage>
        <taxon>Eukaryota</taxon>
        <taxon>Metazoa</taxon>
        <taxon>Ecdysozoa</taxon>
        <taxon>Arthropoda</taxon>
        <taxon>Hexapoda</taxon>
        <taxon>Insecta</taxon>
        <taxon>Pterygota</taxon>
        <taxon>Neoptera</taxon>
        <taxon>Endopterygota</taxon>
        <taxon>Lepidoptera</taxon>
        <taxon>Glossata</taxon>
        <taxon>Ditrysia</taxon>
        <taxon>Tineoidea</taxon>
        <taxon>Psychidae</taxon>
        <taxon>Oiketicinae</taxon>
        <taxon>Eumeta</taxon>
    </lineage>
</organism>
<accession>A0A4C1ZCW4</accession>
<dbReference type="EMBL" id="BGZK01001794">
    <property type="protein sequence ID" value="GBP86416.1"/>
    <property type="molecule type" value="Genomic_DNA"/>
</dbReference>
<dbReference type="Proteomes" id="UP000299102">
    <property type="component" value="Unassembled WGS sequence"/>
</dbReference>
<protein>
    <submittedName>
        <fullName evidence="1">Uncharacterized protein</fullName>
    </submittedName>
</protein>